<organism evidence="2 3">
    <name type="scientific">Cohnella zeiphila</name>
    <dbReference type="NCBI Taxonomy" id="2761120"/>
    <lineage>
        <taxon>Bacteria</taxon>
        <taxon>Bacillati</taxon>
        <taxon>Bacillota</taxon>
        <taxon>Bacilli</taxon>
        <taxon>Bacillales</taxon>
        <taxon>Paenibacillaceae</taxon>
        <taxon>Cohnella</taxon>
    </lineage>
</organism>
<evidence type="ECO:0000256" key="1">
    <source>
        <dbReference type="SAM" id="Phobius"/>
    </source>
</evidence>
<feature type="transmembrane region" description="Helical" evidence="1">
    <location>
        <begin position="119"/>
        <end position="138"/>
    </location>
</feature>
<feature type="transmembrane region" description="Helical" evidence="1">
    <location>
        <begin position="268"/>
        <end position="294"/>
    </location>
</feature>
<dbReference type="Proteomes" id="UP000564644">
    <property type="component" value="Unassembled WGS sequence"/>
</dbReference>
<accession>A0A7X0VXC1</accession>
<feature type="transmembrane region" description="Helical" evidence="1">
    <location>
        <begin position="217"/>
        <end position="237"/>
    </location>
</feature>
<name>A0A7X0VXC1_9BACL</name>
<dbReference type="EMBL" id="JACJVO010000025">
    <property type="protein sequence ID" value="MBB6733282.1"/>
    <property type="molecule type" value="Genomic_DNA"/>
</dbReference>
<protein>
    <submittedName>
        <fullName evidence="2">GerAB/ArcD/ProY family transporter</fullName>
    </submittedName>
</protein>
<gene>
    <name evidence="2" type="ORF">H7C18_20375</name>
</gene>
<proteinExistence type="predicted"/>
<feature type="transmembrane region" description="Helical" evidence="1">
    <location>
        <begin position="184"/>
        <end position="205"/>
    </location>
</feature>
<feature type="transmembrane region" description="Helical" evidence="1">
    <location>
        <begin position="12"/>
        <end position="30"/>
    </location>
</feature>
<evidence type="ECO:0000313" key="2">
    <source>
        <dbReference type="EMBL" id="MBB6733282.1"/>
    </source>
</evidence>
<sequence length="361" mass="40617">MKLPMREREVHYPILLFISTICLSITRGVQNSLAISVGRNGIWLFAPCVALVLFGTWLGMRIVRRSQAGSLMSAGAALGSRWWPPVSYLLYSLLFAGGSAYMLLLSGDFFSRTLLYGDSKLLITLGAILICLAATFNIESIARNAHLMTLFILPLFLFVSLLPLKTAQWSYLYPVVDPPDWHDPVAGTAAIMTMFIPLGASTLLMTRMKDKRSFRSLTVLMLAVALFASYMYAMGIATQGLAVTKRIAFMAHGTYGTIRIENFVFERIMFLAMLMWEYMCVLTSAFMVRCAVFCFAQMLSVRLKHYHLMIFAAILIVLLRQAARPQFFLAFTIWVGCYSMLMLAAYPLLLYGWMLARGRKP</sequence>
<feature type="transmembrane region" description="Helical" evidence="1">
    <location>
        <begin position="42"/>
        <end position="63"/>
    </location>
</feature>
<evidence type="ECO:0000313" key="3">
    <source>
        <dbReference type="Proteomes" id="UP000564644"/>
    </source>
</evidence>
<dbReference type="GO" id="GO:0016020">
    <property type="term" value="C:membrane"/>
    <property type="evidence" value="ECO:0007669"/>
    <property type="project" value="InterPro"/>
</dbReference>
<feature type="transmembrane region" description="Helical" evidence="1">
    <location>
        <begin position="145"/>
        <end position="164"/>
    </location>
</feature>
<dbReference type="AlphaFoldDB" id="A0A7X0VXC1"/>
<dbReference type="Pfam" id="PF03845">
    <property type="entry name" value="Spore_permease"/>
    <property type="match status" value="1"/>
</dbReference>
<dbReference type="RefSeq" id="WP_185130948.1">
    <property type="nucleotide sequence ID" value="NZ_JACJVO010000025.1"/>
</dbReference>
<feature type="transmembrane region" description="Helical" evidence="1">
    <location>
        <begin position="329"/>
        <end position="353"/>
    </location>
</feature>
<comment type="caution">
    <text evidence="2">The sequence shown here is derived from an EMBL/GenBank/DDBJ whole genome shotgun (WGS) entry which is preliminary data.</text>
</comment>
<feature type="transmembrane region" description="Helical" evidence="1">
    <location>
        <begin position="88"/>
        <end position="107"/>
    </location>
</feature>
<feature type="transmembrane region" description="Helical" evidence="1">
    <location>
        <begin position="306"/>
        <end position="323"/>
    </location>
</feature>
<reference evidence="2 3" key="1">
    <citation type="submission" date="2020-08" db="EMBL/GenBank/DDBJ databases">
        <title>Cohnella phylogeny.</title>
        <authorList>
            <person name="Dunlap C."/>
        </authorList>
    </citation>
    <scope>NUCLEOTIDE SEQUENCE [LARGE SCALE GENOMIC DNA]</scope>
    <source>
        <strain evidence="2 3">CBP 2801</strain>
    </source>
</reference>
<keyword evidence="1" id="KW-1133">Transmembrane helix</keyword>
<dbReference type="GO" id="GO:0009847">
    <property type="term" value="P:spore germination"/>
    <property type="evidence" value="ECO:0007669"/>
    <property type="project" value="InterPro"/>
</dbReference>
<dbReference type="InterPro" id="IPR004761">
    <property type="entry name" value="Spore_GerAB"/>
</dbReference>
<keyword evidence="1" id="KW-0812">Transmembrane</keyword>
<keyword evidence="3" id="KW-1185">Reference proteome</keyword>
<keyword evidence="1" id="KW-0472">Membrane</keyword>